<dbReference type="AlphaFoldDB" id="A0A2U9PN09"/>
<evidence type="ECO:0000256" key="2">
    <source>
        <dbReference type="SAM" id="MobiDB-lite"/>
    </source>
</evidence>
<keyword evidence="1" id="KW-0175">Coiled coil</keyword>
<feature type="region of interest" description="Disordered" evidence="2">
    <location>
        <begin position="1"/>
        <end position="32"/>
    </location>
</feature>
<reference evidence="4" key="2">
    <citation type="submission" date="2018-03" db="EMBL/GenBank/DDBJ databases">
        <authorList>
            <person name="Derbyshire K."/>
            <person name="Gray T.A."/>
            <person name="Champion M."/>
        </authorList>
    </citation>
    <scope>NUCLEOTIDE SEQUENCE [LARGE SCALE GENOMIC DNA]</scope>
    <source>
        <strain evidence="4">MKD8</strain>
    </source>
</reference>
<evidence type="ECO:0000313" key="4">
    <source>
        <dbReference type="Proteomes" id="UP000011200"/>
    </source>
</evidence>
<organism evidence="3 4">
    <name type="scientific">Mycolicibacterium smegmatis (strain MKD8)</name>
    <name type="common">Mycobacterium smegmatis</name>
    <dbReference type="NCBI Taxonomy" id="1214915"/>
    <lineage>
        <taxon>Bacteria</taxon>
        <taxon>Bacillati</taxon>
        <taxon>Actinomycetota</taxon>
        <taxon>Actinomycetes</taxon>
        <taxon>Mycobacteriales</taxon>
        <taxon>Mycobacteriaceae</taxon>
        <taxon>Mycolicibacterium</taxon>
    </lineage>
</organism>
<protein>
    <submittedName>
        <fullName evidence="3">Putative transposase</fullName>
    </submittedName>
</protein>
<proteinExistence type="predicted"/>
<evidence type="ECO:0000256" key="1">
    <source>
        <dbReference type="SAM" id="Coils"/>
    </source>
</evidence>
<gene>
    <name evidence="3" type="ORF">D806_021300</name>
</gene>
<reference evidence="3 4" key="1">
    <citation type="journal article" date="2013" name="Genome Announc.">
        <title>Draft genome sequence of MKD8, a conjugal recipient Mycobacterium smegmatis strain.</title>
        <authorList>
            <person name="Gray T.A."/>
            <person name="Palumbo M.J."/>
            <person name="Derbyshire K.M."/>
        </authorList>
    </citation>
    <scope>NUCLEOTIDE SEQUENCE [LARGE SCALE GENOMIC DNA]</scope>
    <source>
        <strain evidence="3 4">MKD8</strain>
    </source>
</reference>
<dbReference type="EMBL" id="CP027541">
    <property type="protein sequence ID" value="AWT53111.1"/>
    <property type="molecule type" value="Genomic_DNA"/>
</dbReference>
<evidence type="ECO:0000313" key="3">
    <source>
        <dbReference type="EMBL" id="AWT53111.1"/>
    </source>
</evidence>
<feature type="coiled-coil region" evidence="1">
    <location>
        <begin position="87"/>
        <end position="114"/>
    </location>
</feature>
<name>A0A2U9PN09_MYCSE</name>
<accession>A0A2U9PN09</accession>
<dbReference type="Proteomes" id="UP000011200">
    <property type="component" value="Chromosome"/>
</dbReference>
<sequence>MTTMAAVRETGAVAPSPRSDGPRRRRSISPAQKLAHLDAYEQACTTNDGGAYLRGEGLYSSQIAEWRKQRDAGVLEGKAPGEKVGKLTREQAEIARLKKELAQANNRLATTEAALGIMGKAHALLESLSESADTDTPPTKR</sequence>